<sequence length="309" mass="33359">MSVAQLSKLLPLPEEDLQQVVNYASILTKQEAADHFNNLLGESPGSIEFISSFNSRRQDPSSSSKAPQTNAGVAYQKKNEDDYISKKPLPTASSSATNASTVDPKPAAIQALIPKPPPSATRTLISDFKTKSSSSSRVASQNPSRNSSLAPKATTKVNIIRGTSMYGASSVLSELDAAIRSLEISTNNTLLLPASQRACNCIATRHPLLASAPNCLNCGKVICVKEGLGPCTFCEEPLLSAVEVQGMIRSLREERGREKMVLDNASHRRAEISKKPAPFFGPRPGQNVVLEMTEAERKAKEHRDRLLGF</sequence>
<organism evidence="3 4">
    <name type="scientific">Cudoniella acicularis</name>
    <dbReference type="NCBI Taxonomy" id="354080"/>
    <lineage>
        <taxon>Eukaryota</taxon>
        <taxon>Fungi</taxon>
        <taxon>Dikarya</taxon>
        <taxon>Ascomycota</taxon>
        <taxon>Pezizomycotina</taxon>
        <taxon>Leotiomycetes</taxon>
        <taxon>Helotiales</taxon>
        <taxon>Tricladiaceae</taxon>
        <taxon>Cudoniella</taxon>
    </lineage>
</organism>
<dbReference type="PANTHER" id="PTHR12963">
    <property type="entry name" value="THYROID RECEPTOR INTERACTING PROTEIN RELATED"/>
    <property type="match status" value="1"/>
</dbReference>
<evidence type="ECO:0000313" key="3">
    <source>
        <dbReference type="EMBL" id="KAF4631534.1"/>
    </source>
</evidence>
<dbReference type="Proteomes" id="UP000566819">
    <property type="component" value="Unassembled WGS sequence"/>
</dbReference>
<dbReference type="InterPro" id="IPR009349">
    <property type="entry name" value="TRIP4/RQT4_C2HC5_Znf"/>
</dbReference>
<feature type="region of interest" description="Disordered" evidence="1">
    <location>
        <begin position="54"/>
        <end position="103"/>
    </location>
</feature>
<dbReference type="EMBL" id="JAAMPI010000434">
    <property type="protein sequence ID" value="KAF4631534.1"/>
    <property type="molecule type" value="Genomic_DNA"/>
</dbReference>
<dbReference type="GO" id="GO:0180022">
    <property type="term" value="C:RQC-trigger complex"/>
    <property type="evidence" value="ECO:0007669"/>
    <property type="project" value="InterPro"/>
</dbReference>
<feature type="compositionally biased region" description="Low complexity" evidence="1">
    <location>
        <begin position="128"/>
        <end position="144"/>
    </location>
</feature>
<comment type="caution">
    <text evidence="3">The sequence shown here is derived from an EMBL/GenBank/DDBJ whole genome shotgun (WGS) entry which is preliminary data.</text>
</comment>
<dbReference type="Pfam" id="PF06221">
    <property type="entry name" value="zf-C2HC5"/>
    <property type="match status" value="1"/>
</dbReference>
<dbReference type="InterPro" id="IPR039128">
    <property type="entry name" value="TRIP4-like"/>
</dbReference>
<dbReference type="GO" id="GO:0005634">
    <property type="term" value="C:nucleus"/>
    <property type="evidence" value="ECO:0007669"/>
    <property type="project" value="InterPro"/>
</dbReference>
<accession>A0A8H4RK49</accession>
<feature type="region of interest" description="Disordered" evidence="1">
    <location>
        <begin position="128"/>
        <end position="151"/>
    </location>
</feature>
<feature type="domain" description="TRIP4/RQT4 C2HC5-type zinc finger" evidence="2">
    <location>
        <begin position="197"/>
        <end position="248"/>
    </location>
</feature>
<keyword evidence="4" id="KW-1185">Reference proteome</keyword>
<dbReference type="GO" id="GO:0045893">
    <property type="term" value="P:positive regulation of DNA-templated transcription"/>
    <property type="evidence" value="ECO:0007669"/>
    <property type="project" value="TreeGrafter"/>
</dbReference>
<reference evidence="3 4" key="1">
    <citation type="submission" date="2020-03" db="EMBL/GenBank/DDBJ databases">
        <title>Draft Genome Sequence of Cudoniella acicularis.</title>
        <authorList>
            <person name="Buettner E."/>
            <person name="Kellner H."/>
        </authorList>
    </citation>
    <scope>NUCLEOTIDE SEQUENCE [LARGE SCALE GENOMIC DNA]</scope>
    <source>
        <strain evidence="3 4">DSM 108380</strain>
    </source>
</reference>
<evidence type="ECO:0000259" key="2">
    <source>
        <dbReference type="Pfam" id="PF06221"/>
    </source>
</evidence>
<name>A0A8H4RK49_9HELO</name>
<evidence type="ECO:0000256" key="1">
    <source>
        <dbReference type="SAM" id="MobiDB-lite"/>
    </source>
</evidence>
<proteinExistence type="predicted"/>
<feature type="compositionally biased region" description="Low complexity" evidence="1">
    <location>
        <begin position="91"/>
        <end position="101"/>
    </location>
</feature>
<dbReference type="OrthoDB" id="338816at2759"/>
<evidence type="ECO:0000313" key="4">
    <source>
        <dbReference type="Proteomes" id="UP000566819"/>
    </source>
</evidence>
<dbReference type="GO" id="GO:0008270">
    <property type="term" value="F:zinc ion binding"/>
    <property type="evidence" value="ECO:0007669"/>
    <property type="project" value="InterPro"/>
</dbReference>
<dbReference type="PANTHER" id="PTHR12963:SF4">
    <property type="entry name" value="ACTIVATING SIGNAL COINTEGRATOR 1"/>
    <property type="match status" value="1"/>
</dbReference>
<gene>
    <name evidence="3" type="ORF">G7Y89_g6596</name>
</gene>
<protein>
    <recommendedName>
        <fullName evidence="2">TRIP4/RQT4 C2HC5-type zinc finger domain-containing protein</fullName>
    </recommendedName>
</protein>
<dbReference type="GO" id="GO:0072344">
    <property type="term" value="P:rescue of stalled ribosome"/>
    <property type="evidence" value="ECO:0007669"/>
    <property type="project" value="InterPro"/>
</dbReference>
<dbReference type="AlphaFoldDB" id="A0A8H4RK49"/>
<feature type="compositionally biased region" description="Polar residues" evidence="1">
    <location>
        <begin position="54"/>
        <end position="71"/>
    </location>
</feature>